<comment type="caution">
    <text evidence="1">The sequence shown here is derived from an EMBL/GenBank/DDBJ whole genome shotgun (WGS) entry which is preliminary data.</text>
</comment>
<gene>
    <name evidence="1" type="ORF">RHGRI_026662</name>
</gene>
<reference evidence="1" key="1">
    <citation type="submission" date="2020-08" db="EMBL/GenBank/DDBJ databases">
        <title>Plant Genome Project.</title>
        <authorList>
            <person name="Zhang R.-G."/>
        </authorList>
    </citation>
    <scope>NUCLEOTIDE SEQUENCE</scope>
    <source>
        <strain evidence="1">WSP0</strain>
        <tissue evidence="1">Leaf</tissue>
    </source>
</reference>
<sequence>MSHSSNKVYAFGRSDVVGLLVPFSTVFGACDSVGSRRLGGAWRLSALASASCSVVRGCADLEWWIHGDEGFRSFLGSTIRLVHGGLGALQQRWLRPSVPDPHPCCCSASLLLVSSIGSLRQPPSLILVLVGRRSTCWCFSVSPNG</sequence>
<protein>
    <submittedName>
        <fullName evidence="1">Uncharacterized protein</fullName>
    </submittedName>
</protein>
<keyword evidence="2" id="KW-1185">Reference proteome</keyword>
<dbReference type="AlphaFoldDB" id="A0AAV6IZ74"/>
<dbReference type="EMBL" id="JACTNZ010000009">
    <property type="protein sequence ID" value="KAG5532125.1"/>
    <property type="molecule type" value="Genomic_DNA"/>
</dbReference>
<dbReference type="Proteomes" id="UP000823749">
    <property type="component" value="Chromosome 9"/>
</dbReference>
<accession>A0AAV6IZ74</accession>
<proteinExistence type="predicted"/>
<evidence type="ECO:0000313" key="1">
    <source>
        <dbReference type="EMBL" id="KAG5532125.1"/>
    </source>
</evidence>
<organism evidence="1 2">
    <name type="scientific">Rhododendron griersonianum</name>
    <dbReference type="NCBI Taxonomy" id="479676"/>
    <lineage>
        <taxon>Eukaryota</taxon>
        <taxon>Viridiplantae</taxon>
        <taxon>Streptophyta</taxon>
        <taxon>Embryophyta</taxon>
        <taxon>Tracheophyta</taxon>
        <taxon>Spermatophyta</taxon>
        <taxon>Magnoliopsida</taxon>
        <taxon>eudicotyledons</taxon>
        <taxon>Gunneridae</taxon>
        <taxon>Pentapetalae</taxon>
        <taxon>asterids</taxon>
        <taxon>Ericales</taxon>
        <taxon>Ericaceae</taxon>
        <taxon>Ericoideae</taxon>
        <taxon>Rhodoreae</taxon>
        <taxon>Rhododendron</taxon>
    </lineage>
</organism>
<evidence type="ECO:0000313" key="2">
    <source>
        <dbReference type="Proteomes" id="UP000823749"/>
    </source>
</evidence>
<dbReference type="PROSITE" id="PS51257">
    <property type="entry name" value="PROKAR_LIPOPROTEIN"/>
    <property type="match status" value="1"/>
</dbReference>
<name>A0AAV6IZ74_9ERIC</name>